<protein>
    <recommendedName>
        <fullName evidence="3">alpha-glucosidase</fullName>
        <ecNumber evidence="3">3.2.1.20</ecNumber>
    </recommendedName>
</protein>
<keyword evidence="9" id="KW-1185">Reference proteome</keyword>
<evidence type="ECO:0000256" key="6">
    <source>
        <dbReference type="SAM" id="Phobius"/>
    </source>
</evidence>
<feature type="transmembrane region" description="Helical" evidence="6">
    <location>
        <begin position="45"/>
        <end position="65"/>
    </location>
</feature>
<organism evidence="8 9">
    <name type="scientific">Larinioides sclopetarius</name>
    <dbReference type="NCBI Taxonomy" id="280406"/>
    <lineage>
        <taxon>Eukaryota</taxon>
        <taxon>Metazoa</taxon>
        <taxon>Ecdysozoa</taxon>
        <taxon>Arthropoda</taxon>
        <taxon>Chelicerata</taxon>
        <taxon>Arachnida</taxon>
        <taxon>Araneae</taxon>
        <taxon>Araneomorphae</taxon>
        <taxon>Entelegynae</taxon>
        <taxon>Araneoidea</taxon>
        <taxon>Araneidae</taxon>
        <taxon>Larinioides</taxon>
    </lineage>
</organism>
<dbReference type="Pfam" id="PF00128">
    <property type="entry name" value="Alpha-amylase"/>
    <property type="match status" value="1"/>
</dbReference>
<evidence type="ECO:0000256" key="3">
    <source>
        <dbReference type="ARBA" id="ARBA00012741"/>
    </source>
</evidence>
<evidence type="ECO:0000256" key="2">
    <source>
        <dbReference type="ARBA" id="ARBA00008061"/>
    </source>
</evidence>
<accession>A0AAV1Z5A9</accession>
<dbReference type="InterPro" id="IPR013780">
    <property type="entry name" value="Glyco_hydro_b"/>
</dbReference>
<dbReference type="FunFam" id="3.90.400.10:FF:000001">
    <property type="entry name" value="Maltase A3, isoform A"/>
    <property type="match status" value="1"/>
</dbReference>
<dbReference type="Gene3D" id="2.60.40.1180">
    <property type="entry name" value="Golgi alpha-mannosidase II"/>
    <property type="match status" value="1"/>
</dbReference>
<evidence type="ECO:0000313" key="9">
    <source>
        <dbReference type="Proteomes" id="UP001497382"/>
    </source>
</evidence>
<proteinExistence type="inferred from homology"/>
<keyword evidence="6" id="KW-0472">Membrane</keyword>
<keyword evidence="6" id="KW-1133">Transmembrane helix</keyword>
<dbReference type="PANTHER" id="PTHR10357">
    <property type="entry name" value="ALPHA-AMYLASE FAMILY MEMBER"/>
    <property type="match status" value="1"/>
</dbReference>
<gene>
    <name evidence="8" type="ORF">LARSCL_LOCUS3273</name>
</gene>
<name>A0AAV1Z5A9_9ARAC</name>
<evidence type="ECO:0000313" key="8">
    <source>
        <dbReference type="EMBL" id="CAL1266755.1"/>
    </source>
</evidence>
<keyword evidence="5" id="KW-0378">Hydrolase</keyword>
<reference evidence="8 9" key="1">
    <citation type="submission" date="2024-04" db="EMBL/GenBank/DDBJ databases">
        <authorList>
            <person name="Rising A."/>
            <person name="Reimegard J."/>
            <person name="Sonavane S."/>
            <person name="Akerstrom W."/>
            <person name="Nylinder S."/>
            <person name="Hedman E."/>
            <person name="Kallberg Y."/>
        </authorList>
    </citation>
    <scope>NUCLEOTIDE SEQUENCE [LARGE SCALE GENOMIC DNA]</scope>
</reference>
<evidence type="ECO:0000256" key="4">
    <source>
        <dbReference type="ARBA" id="ARBA00023180"/>
    </source>
</evidence>
<comment type="caution">
    <text evidence="8">The sequence shown here is derived from an EMBL/GenBank/DDBJ whole genome shotgun (WGS) entry which is preliminary data.</text>
</comment>
<keyword evidence="6" id="KW-0812">Transmembrane</keyword>
<comment type="catalytic activity">
    <reaction evidence="1">
        <text>Hydrolysis of terminal, non-reducing (1-&gt;4)-linked alpha-D-glucose residues with release of alpha-D-glucose.</text>
        <dbReference type="EC" id="3.2.1.20"/>
    </reaction>
</comment>
<dbReference type="EMBL" id="CAXIEN010000024">
    <property type="protein sequence ID" value="CAL1266755.1"/>
    <property type="molecule type" value="Genomic_DNA"/>
</dbReference>
<sequence length="570" mass="65320">MVVPINIPLATDTKLFNNVKPVSRNTKIVLKKKARPVIRSQKRPCLILSLTAFTVICLFMTVLYFNPLSYEPWYKTATLYHVDVGTFQDSDGDGIGDLKGLISKVEYLERQNIKALMLSSFYKSENDGIINHKDVCHTCGVMDNFRELIKQLKKKGIRLIIDFYPNHTSDKHPWFTASIKGLKSYDDYYIWSDSASDDERKPPNNWLNIHGESAWTWNEERKQFYLGIFGKHLPDLNLRNPLVRNELKDIITYWMEEDVDGFNVVAASHLVENSYLFNEPVLTLNKAKNLQYENIDHIFTIDQHENLDLFAEWKKIINNFSKKKILIAEVSGSFPKGRMYYGNETFPLATLVYNSEFTQINENVTGTKLRWYFASSIDDVPSYGWPAWMIGSKTKPRLGSRVGDLLDGIHMIVMLAKGTPITYSGDEFGISSLPNEDNVQMSMKRESHLSIFRKLLELRNHYVIIYGIQQYPIVTDQVFSLLRCHDSKGFLVAVNLSNDPITLDFTGTSPRLPSKATLVLQSGHFVNSSLSNKEQQKVSLNNIYLGPKHAALFSFGPSVNVRDKKKRPKM</sequence>
<dbReference type="SUPFAM" id="SSF51445">
    <property type="entry name" value="(Trans)glycosidases"/>
    <property type="match status" value="1"/>
</dbReference>
<dbReference type="GO" id="GO:0004558">
    <property type="term" value="F:alpha-1,4-glucosidase activity"/>
    <property type="evidence" value="ECO:0007669"/>
    <property type="project" value="UniProtKB-EC"/>
</dbReference>
<dbReference type="Gene3D" id="3.90.400.10">
    <property type="entry name" value="Oligo-1,6-glucosidase, Domain 2"/>
    <property type="match status" value="1"/>
</dbReference>
<keyword evidence="5" id="KW-0326">Glycosidase</keyword>
<dbReference type="InterPro" id="IPR017853">
    <property type="entry name" value="GH"/>
</dbReference>
<dbReference type="InterPro" id="IPR006047">
    <property type="entry name" value="GH13_cat_dom"/>
</dbReference>
<dbReference type="Proteomes" id="UP001497382">
    <property type="component" value="Unassembled WGS sequence"/>
</dbReference>
<dbReference type="GO" id="GO:0005975">
    <property type="term" value="P:carbohydrate metabolic process"/>
    <property type="evidence" value="ECO:0007669"/>
    <property type="project" value="InterPro"/>
</dbReference>
<dbReference type="EC" id="3.2.1.20" evidence="3"/>
<dbReference type="Gene3D" id="3.20.20.80">
    <property type="entry name" value="Glycosidases"/>
    <property type="match status" value="1"/>
</dbReference>
<dbReference type="InterPro" id="IPR045857">
    <property type="entry name" value="O16G_dom_2"/>
</dbReference>
<dbReference type="AlphaFoldDB" id="A0AAV1Z5A9"/>
<evidence type="ECO:0000256" key="1">
    <source>
        <dbReference type="ARBA" id="ARBA00001657"/>
    </source>
</evidence>
<dbReference type="SMART" id="SM00642">
    <property type="entry name" value="Aamy"/>
    <property type="match status" value="1"/>
</dbReference>
<dbReference type="PANTHER" id="PTHR10357:SF179">
    <property type="entry name" value="NEUTRAL AND BASIC AMINO ACID TRANSPORT PROTEIN RBAT"/>
    <property type="match status" value="1"/>
</dbReference>
<keyword evidence="4" id="KW-0325">Glycoprotein</keyword>
<feature type="domain" description="Glycosyl hydrolase family 13 catalytic" evidence="7">
    <location>
        <begin position="81"/>
        <end position="459"/>
    </location>
</feature>
<comment type="similarity">
    <text evidence="2">Belongs to the glycosyl hydrolase 13 family.</text>
</comment>
<evidence type="ECO:0000256" key="5">
    <source>
        <dbReference type="ARBA" id="ARBA00023295"/>
    </source>
</evidence>
<evidence type="ECO:0000259" key="7">
    <source>
        <dbReference type="SMART" id="SM00642"/>
    </source>
</evidence>